<proteinExistence type="predicted"/>
<gene>
    <name evidence="2" type="ORF">PSI14_09435</name>
</gene>
<evidence type="ECO:0000256" key="1">
    <source>
        <dbReference type="SAM" id="MobiDB-lite"/>
    </source>
</evidence>
<comment type="caution">
    <text evidence="2">The sequence shown here is derived from an EMBL/GenBank/DDBJ whole genome shotgun (WGS) entry which is preliminary data.</text>
</comment>
<accession>A0ABT5LRN7</accession>
<evidence type="ECO:0000313" key="2">
    <source>
        <dbReference type="EMBL" id="MDC9597082.1"/>
    </source>
</evidence>
<dbReference type="EMBL" id="JAQRFN010000010">
    <property type="protein sequence ID" value="MDC9597082.1"/>
    <property type="molecule type" value="Genomic_DNA"/>
</dbReference>
<name>A0ABT5LRN7_9GAMM</name>
<dbReference type="Proteomes" id="UP001220225">
    <property type="component" value="Unassembled WGS sequence"/>
</dbReference>
<feature type="compositionally biased region" description="Basic and acidic residues" evidence="1">
    <location>
        <begin position="122"/>
        <end position="132"/>
    </location>
</feature>
<protein>
    <submittedName>
        <fullName evidence="2">Uncharacterized protein</fullName>
    </submittedName>
</protein>
<evidence type="ECO:0000313" key="3">
    <source>
        <dbReference type="Proteomes" id="UP001220225"/>
    </source>
</evidence>
<reference evidence="2 3" key="1">
    <citation type="submission" date="2023-02" db="EMBL/GenBank/DDBJ databases">
        <title>Entomopathogenic bacteria.</title>
        <authorList>
            <person name="Machado R.A."/>
        </authorList>
    </citation>
    <scope>NUCLEOTIDE SEQUENCE [LARGE SCALE GENOMIC DNA]</scope>
    <source>
        <strain evidence="2 3">XENO-2</strain>
    </source>
</reference>
<keyword evidence="3" id="KW-1185">Reference proteome</keyword>
<feature type="region of interest" description="Disordered" evidence="1">
    <location>
        <begin position="122"/>
        <end position="142"/>
    </location>
</feature>
<organism evidence="2 3">
    <name type="scientific">Xenorhabdus anantnagensis</name>
    <dbReference type="NCBI Taxonomy" id="3025875"/>
    <lineage>
        <taxon>Bacteria</taxon>
        <taxon>Pseudomonadati</taxon>
        <taxon>Pseudomonadota</taxon>
        <taxon>Gammaproteobacteria</taxon>
        <taxon>Enterobacterales</taxon>
        <taxon>Morganellaceae</taxon>
        <taxon>Xenorhabdus</taxon>
    </lineage>
</organism>
<feature type="compositionally biased region" description="Acidic residues" evidence="1">
    <location>
        <begin position="133"/>
        <end position="142"/>
    </location>
</feature>
<sequence length="142" mass="16423">MKLRCLNKTEVNLDPYLFEFFFYQKMYHLINRGKLCCNASVSYCDINHDLINDSLVDDIEKIALEFGYPKLPVYCESSLDIDESRFLKRSLIGQFGGSCILKTRDSIKVNLNKREVDGEANHLPDYGVKDHDDTDDSIEEDI</sequence>
<dbReference type="RefSeq" id="WP_273575670.1">
    <property type="nucleotide sequence ID" value="NZ_JAQRFN010000010.1"/>
</dbReference>